<proteinExistence type="predicted"/>
<dbReference type="RefSeq" id="WP_381234271.1">
    <property type="nucleotide sequence ID" value="NZ_JBHSKH010000020.1"/>
</dbReference>
<keyword evidence="2" id="KW-0732">Signal</keyword>
<feature type="signal peptide" evidence="2">
    <location>
        <begin position="1"/>
        <end position="31"/>
    </location>
</feature>
<gene>
    <name evidence="3" type="ORF">ACFQ5X_21940</name>
</gene>
<sequence length="104" mass="10477">MTPPRGPSPRPRTAALLAVALLGAAAAPAAAGDSFITVLDNSHADSILEVDRAANVQQGSGTAGSDHEGSAVDMVEALVAAHQYEVGTQHEEGAEHDGGAEHDD</sequence>
<dbReference type="Proteomes" id="UP001597058">
    <property type="component" value="Unassembled WGS sequence"/>
</dbReference>
<evidence type="ECO:0008006" key="5">
    <source>
        <dbReference type="Google" id="ProtNLM"/>
    </source>
</evidence>
<name>A0ABW3XGI5_9ACTN</name>
<reference evidence="4" key="1">
    <citation type="journal article" date="2019" name="Int. J. Syst. Evol. Microbiol.">
        <title>The Global Catalogue of Microorganisms (GCM) 10K type strain sequencing project: providing services to taxonomists for standard genome sequencing and annotation.</title>
        <authorList>
            <consortium name="The Broad Institute Genomics Platform"/>
            <consortium name="The Broad Institute Genome Sequencing Center for Infectious Disease"/>
            <person name="Wu L."/>
            <person name="Ma J."/>
        </authorList>
    </citation>
    <scope>NUCLEOTIDE SEQUENCE [LARGE SCALE GENOMIC DNA]</scope>
    <source>
        <strain evidence="4">CGMCC 4.7020</strain>
    </source>
</reference>
<protein>
    <recommendedName>
        <fullName evidence="5">Secreted protein</fullName>
    </recommendedName>
</protein>
<comment type="caution">
    <text evidence="3">The sequence shown here is derived from an EMBL/GenBank/DDBJ whole genome shotgun (WGS) entry which is preliminary data.</text>
</comment>
<dbReference type="EMBL" id="JBHTMM010000027">
    <property type="protein sequence ID" value="MFD1308505.1"/>
    <property type="molecule type" value="Genomic_DNA"/>
</dbReference>
<keyword evidence="4" id="KW-1185">Reference proteome</keyword>
<evidence type="ECO:0000313" key="4">
    <source>
        <dbReference type="Proteomes" id="UP001597058"/>
    </source>
</evidence>
<feature type="region of interest" description="Disordered" evidence="1">
    <location>
        <begin position="85"/>
        <end position="104"/>
    </location>
</feature>
<evidence type="ECO:0000256" key="1">
    <source>
        <dbReference type="SAM" id="MobiDB-lite"/>
    </source>
</evidence>
<evidence type="ECO:0000256" key="2">
    <source>
        <dbReference type="SAM" id="SignalP"/>
    </source>
</evidence>
<organism evidence="3 4">
    <name type="scientific">Streptomyces kaempferi</name>
    <dbReference type="NCBI Taxonomy" id="333725"/>
    <lineage>
        <taxon>Bacteria</taxon>
        <taxon>Bacillati</taxon>
        <taxon>Actinomycetota</taxon>
        <taxon>Actinomycetes</taxon>
        <taxon>Kitasatosporales</taxon>
        <taxon>Streptomycetaceae</taxon>
        <taxon>Streptomyces</taxon>
    </lineage>
</organism>
<evidence type="ECO:0000313" key="3">
    <source>
        <dbReference type="EMBL" id="MFD1308505.1"/>
    </source>
</evidence>
<feature type="chain" id="PRO_5046912185" description="Secreted protein" evidence="2">
    <location>
        <begin position="32"/>
        <end position="104"/>
    </location>
</feature>
<feature type="compositionally biased region" description="Basic and acidic residues" evidence="1">
    <location>
        <begin position="88"/>
        <end position="104"/>
    </location>
</feature>
<accession>A0ABW3XGI5</accession>